<dbReference type="Proteomes" id="UP001057402">
    <property type="component" value="Chromosome 7"/>
</dbReference>
<proteinExistence type="predicted"/>
<reference evidence="2" key="1">
    <citation type="journal article" date="2023" name="Front. Plant Sci.">
        <title>Chromosomal-level genome assembly of Melastoma candidum provides insights into trichome evolution.</title>
        <authorList>
            <person name="Zhong Y."/>
            <person name="Wu W."/>
            <person name="Sun C."/>
            <person name="Zou P."/>
            <person name="Liu Y."/>
            <person name="Dai S."/>
            <person name="Zhou R."/>
        </authorList>
    </citation>
    <scope>NUCLEOTIDE SEQUENCE [LARGE SCALE GENOMIC DNA]</scope>
</reference>
<dbReference type="EMBL" id="CM042886">
    <property type="protein sequence ID" value="KAI4342346.1"/>
    <property type="molecule type" value="Genomic_DNA"/>
</dbReference>
<keyword evidence="2" id="KW-1185">Reference proteome</keyword>
<evidence type="ECO:0000313" key="1">
    <source>
        <dbReference type="EMBL" id="KAI4342346.1"/>
    </source>
</evidence>
<gene>
    <name evidence="1" type="ORF">MLD38_026984</name>
</gene>
<protein>
    <submittedName>
        <fullName evidence="1">Uncharacterized protein</fullName>
    </submittedName>
</protein>
<accession>A0ACB9P541</accession>
<name>A0ACB9P541_9MYRT</name>
<evidence type="ECO:0000313" key="2">
    <source>
        <dbReference type="Proteomes" id="UP001057402"/>
    </source>
</evidence>
<sequence length="658" mass="71273">MSNRPSQEGTLLSNSGESSSASSNADAHGIDGLITWSSSSPGSGIADARGVDGGFIGWRCSHPGSTRSLEDQANCDGTKDQTGASAYSNLGGSRAEPPSFIPSIIRSSNQLVPRLVSFQNSMNTANLRPADSIGINSVEHGSSSPSLELLLTSSRNHNQVDSIGGGSTSSTRAWGFSCKRRAFEGTSQPSQPSSSSSGSDLPGETNPDWLGRRDPSIPSRGISLLPSSSWHSLNSSFLEQQNLRAETAGRDIDSEPFPSTSAPGNGENARRLFNGHVELESMPQREPAPFNRLSGRTSRRPFALRQPYRPRSSSEGILRSTLRLGSMSSSPAIANVSNDTEISGDMLAFQRDGASQSRSGNSSSFRSRTAGMRDDLHVRNSERSTSEVPVFTSADQARNLAMQLGQSSNFPPSLSSRGPSQTRTPIQQQPLEVAPWSFFPNTSSVAGRLSTNLPAMSLGPSYAVFDATSSNGGSSQTIPTRSRRSLIMDAQDDDDNAYMPDYLLNLPSDEARTRLLSEIRQVLDALHRGEQMAIEEFFVFEPFVHHGLAELHDRHRDMRLDVDNMSYEELLALGERIGDVSTGLSEETILKCMKQKKILESNIAELMQEPCCICQEEYVDGDDLGILDCGHEFHSECIKQWLAQKNLCPICKATGLIT</sequence>
<organism evidence="1 2">
    <name type="scientific">Melastoma candidum</name>
    <dbReference type="NCBI Taxonomy" id="119954"/>
    <lineage>
        <taxon>Eukaryota</taxon>
        <taxon>Viridiplantae</taxon>
        <taxon>Streptophyta</taxon>
        <taxon>Embryophyta</taxon>
        <taxon>Tracheophyta</taxon>
        <taxon>Spermatophyta</taxon>
        <taxon>Magnoliopsida</taxon>
        <taxon>eudicotyledons</taxon>
        <taxon>Gunneridae</taxon>
        <taxon>Pentapetalae</taxon>
        <taxon>rosids</taxon>
        <taxon>malvids</taxon>
        <taxon>Myrtales</taxon>
        <taxon>Melastomataceae</taxon>
        <taxon>Melastomatoideae</taxon>
        <taxon>Melastomateae</taxon>
        <taxon>Melastoma</taxon>
    </lineage>
</organism>
<comment type="caution">
    <text evidence="1">The sequence shown here is derived from an EMBL/GenBank/DDBJ whole genome shotgun (WGS) entry which is preliminary data.</text>
</comment>